<dbReference type="SUPFAM" id="SSF54631">
    <property type="entry name" value="CBS-domain pair"/>
    <property type="match status" value="1"/>
</dbReference>
<dbReference type="Pfam" id="PF00005">
    <property type="entry name" value="ABC_tran"/>
    <property type="match status" value="1"/>
</dbReference>
<keyword evidence="5" id="KW-0029">Amino-acid transport</keyword>
<dbReference type="GO" id="GO:0015418">
    <property type="term" value="F:ABC-type quaternary ammonium compound transporting activity"/>
    <property type="evidence" value="ECO:0007669"/>
    <property type="project" value="UniProtKB-EC"/>
</dbReference>
<dbReference type="NCBIfam" id="TIGR01186">
    <property type="entry name" value="proV"/>
    <property type="match status" value="1"/>
</dbReference>
<dbReference type="RefSeq" id="WP_092074176.1">
    <property type="nucleotide sequence ID" value="NZ_FNHB01000007.1"/>
</dbReference>
<name>A0A1G9W727_9FIRM</name>
<dbReference type="PROSITE" id="PS51371">
    <property type="entry name" value="CBS"/>
    <property type="match status" value="1"/>
</dbReference>
<comment type="subcellular location">
    <subcellularLocation>
        <location evidence="8">Cell inner membrane</location>
        <topology evidence="8">Peripheral membrane protein</topology>
    </subcellularLocation>
</comment>
<organism evidence="11 12">
    <name type="scientific">Dendrosporobacter quercicolus</name>
    <dbReference type="NCBI Taxonomy" id="146817"/>
    <lineage>
        <taxon>Bacteria</taxon>
        <taxon>Bacillati</taxon>
        <taxon>Bacillota</taxon>
        <taxon>Negativicutes</taxon>
        <taxon>Selenomonadales</taxon>
        <taxon>Sporomusaceae</taxon>
        <taxon>Dendrosporobacter</taxon>
    </lineage>
</organism>
<dbReference type="GO" id="GO:0005524">
    <property type="term" value="F:ATP binding"/>
    <property type="evidence" value="ECO:0007669"/>
    <property type="project" value="UniProtKB-UniRule"/>
</dbReference>
<proteinExistence type="inferred from homology"/>
<dbReference type="GO" id="GO:0006970">
    <property type="term" value="P:response to osmotic stress"/>
    <property type="evidence" value="ECO:0007669"/>
    <property type="project" value="UniProtKB-ARBA"/>
</dbReference>
<dbReference type="SMART" id="SM00382">
    <property type="entry name" value="AAA"/>
    <property type="match status" value="1"/>
</dbReference>
<evidence type="ECO:0000259" key="9">
    <source>
        <dbReference type="PROSITE" id="PS50893"/>
    </source>
</evidence>
<dbReference type="Proteomes" id="UP000214880">
    <property type="component" value="Unassembled WGS sequence"/>
</dbReference>
<dbReference type="InterPro" id="IPR046342">
    <property type="entry name" value="CBS_dom_sf"/>
</dbReference>
<evidence type="ECO:0000259" key="10">
    <source>
        <dbReference type="PROSITE" id="PS51371"/>
    </source>
</evidence>
<dbReference type="InterPro" id="IPR005892">
    <property type="entry name" value="Gly-betaine_transp_ATP-bd"/>
</dbReference>
<evidence type="ECO:0000256" key="6">
    <source>
        <dbReference type="ARBA" id="ARBA00023122"/>
    </source>
</evidence>
<keyword evidence="2 8" id="KW-0813">Transport</keyword>
<dbReference type="InterPro" id="IPR017871">
    <property type="entry name" value="ABC_transporter-like_CS"/>
</dbReference>
<dbReference type="PANTHER" id="PTHR43869">
    <property type="entry name" value="GLYCINE BETAINE/PROLINE BETAINE TRANSPORT SYSTEM ATP-BINDING PROTEIN PROV"/>
    <property type="match status" value="1"/>
</dbReference>
<gene>
    <name evidence="11" type="ORF">SAMN04488502_107143</name>
</gene>
<dbReference type="PANTHER" id="PTHR43869:SF1">
    <property type="entry name" value="GLYCINE BETAINE_PROLINE BETAINE TRANSPORT SYSTEM ATP-BINDING PROTEIN PROV"/>
    <property type="match status" value="1"/>
</dbReference>
<reference evidence="11 12" key="1">
    <citation type="submission" date="2016-10" db="EMBL/GenBank/DDBJ databases">
        <authorList>
            <person name="de Groot N.N."/>
        </authorList>
    </citation>
    <scope>NUCLEOTIDE SEQUENCE [LARGE SCALE GENOMIC DNA]</scope>
    <source>
        <strain evidence="11 12">DSM 1736</strain>
    </source>
</reference>
<dbReference type="EC" id="7.6.2.9" evidence="8"/>
<dbReference type="InterPro" id="IPR027417">
    <property type="entry name" value="P-loop_NTPase"/>
</dbReference>
<dbReference type="FunFam" id="3.40.50.300:FF:000201">
    <property type="entry name" value="Glycine betaine/L-proline ABC transporter ATP-binding protein"/>
    <property type="match status" value="1"/>
</dbReference>
<dbReference type="InterPro" id="IPR051921">
    <property type="entry name" value="ABC_osmolyte_uptake_ATP-bind"/>
</dbReference>
<dbReference type="GO" id="GO:0016887">
    <property type="term" value="F:ATP hydrolysis activity"/>
    <property type="evidence" value="ECO:0007669"/>
    <property type="project" value="UniProtKB-UniRule"/>
</dbReference>
<evidence type="ECO:0000256" key="3">
    <source>
        <dbReference type="ARBA" id="ARBA00022741"/>
    </source>
</evidence>
<comment type="catalytic activity">
    <reaction evidence="8">
        <text>a quaternary ammonium(out) + ATP + H2O = a quaternary ammonium(in) + ADP + phosphate + H(+)</text>
        <dbReference type="Rhea" id="RHEA:11036"/>
        <dbReference type="ChEBI" id="CHEBI:15377"/>
        <dbReference type="ChEBI" id="CHEBI:15378"/>
        <dbReference type="ChEBI" id="CHEBI:30616"/>
        <dbReference type="ChEBI" id="CHEBI:35267"/>
        <dbReference type="ChEBI" id="CHEBI:43474"/>
        <dbReference type="ChEBI" id="CHEBI:456216"/>
    </reaction>
</comment>
<feature type="domain" description="ABC transporter" evidence="9">
    <location>
        <begin position="28"/>
        <end position="264"/>
    </location>
</feature>
<sequence>MAVITIKHLYKIFGPQPQTVWPFIEQGLSKAEIHAKTGHTVGINNVSLEVTQGEIFVVMGLSGSGKSTLIRCLNRLIEPSSGEILIEGENILTADNEKLLEIRRKKIAMVFQKFALFPHRNICANVEYGLEVQGVPAAERREKAHQAIELVGLKGYEESMPDELSGGMQQRVGLARALATDPDILLMDEAFSALDPLIRKEMQNELLELQAKMHKTIVFITHDLDEALKIGDRVAMMRDGQVIQVGTSEDILTQPADDYVRDFVQDVDRAKVLTAASIMKKPEPLVLPKDGPRVAVRRMKEENISSIYAVDANRRFLGMIRIEAAMELVRSGKHDLSEIIIDDVPLALPETPILDLLPVAFNARSPIVVLNNDQVMIGIIGRASVISSIVGEGA</sequence>
<keyword evidence="3 8" id="KW-0547">Nucleotide-binding</keyword>
<evidence type="ECO:0000256" key="1">
    <source>
        <dbReference type="ARBA" id="ARBA00005417"/>
    </source>
</evidence>
<keyword evidence="8" id="KW-1003">Cell membrane</keyword>
<dbReference type="EMBL" id="FNHB01000007">
    <property type="protein sequence ID" value="SDM80364.1"/>
    <property type="molecule type" value="Genomic_DNA"/>
</dbReference>
<comment type="similarity">
    <text evidence="1 8">Belongs to the ABC transporter superfamily.</text>
</comment>
<keyword evidence="6 7" id="KW-0129">CBS domain</keyword>
<keyword evidence="8" id="KW-0997">Cell inner membrane</keyword>
<keyword evidence="8" id="KW-0472">Membrane</keyword>
<dbReference type="Gene3D" id="3.40.50.300">
    <property type="entry name" value="P-loop containing nucleotide triphosphate hydrolases"/>
    <property type="match status" value="1"/>
</dbReference>
<dbReference type="Gene3D" id="3.10.580.10">
    <property type="entry name" value="CBS-domain"/>
    <property type="match status" value="1"/>
</dbReference>
<keyword evidence="4 8" id="KW-0067">ATP-binding</keyword>
<dbReference type="InterPro" id="IPR003593">
    <property type="entry name" value="AAA+_ATPase"/>
</dbReference>
<dbReference type="OrthoDB" id="9802264at2"/>
<evidence type="ECO:0000256" key="4">
    <source>
        <dbReference type="ARBA" id="ARBA00022840"/>
    </source>
</evidence>
<dbReference type="PROSITE" id="PS00211">
    <property type="entry name" value="ABC_TRANSPORTER_1"/>
    <property type="match status" value="1"/>
</dbReference>
<evidence type="ECO:0000256" key="2">
    <source>
        <dbReference type="ARBA" id="ARBA00022448"/>
    </source>
</evidence>
<dbReference type="PROSITE" id="PS50893">
    <property type="entry name" value="ABC_TRANSPORTER_2"/>
    <property type="match status" value="1"/>
</dbReference>
<dbReference type="InterPro" id="IPR003439">
    <property type="entry name" value="ABC_transporter-like_ATP-bd"/>
</dbReference>
<protein>
    <recommendedName>
        <fullName evidence="8">Quaternary amine transport ATP-binding protein</fullName>
        <ecNumber evidence="8">7.6.2.9</ecNumber>
    </recommendedName>
</protein>
<dbReference type="CDD" id="cd03294">
    <property type="entry name" value="ABC_Pro_Gly_Betaine"/>
    <property type="match status" value="1"/>
</dbReference>
<dbReference type="GO" id="GO:0031460">
    <property type="term" value="P:glycine betaine transport"/>
    <property type="evidence" value="ECO:0007669"/>
    <property type="project" value="InterPro"/>
</dbReference>
<dbReference type="STRING" id="146817.SAMN04488502_107143"/>
<dbReference type="AlphaFoldDB" id="A0A1G9W727"/>
<dbReference type="InterPro" id="IPR000644">
    <property type="entry name" value="CBS_dom"/>
</dbReference>
<dbReference type="SUPFAM" id="SSF52540">
    <property type="entry name" value="P-loop containing nucleoside triphosphate hydrolases"/>
    <property type="match status" value="1"/>
</dbReference>
<evidence type="ECO:0000256" key="7">
    <source>
        <dbReference type="PROSITE-ProRule" id="PRU00703"/>
    </source>
</evidence>
<dbReference type="GO" id="GO:0006865">
    <property type="term" value="P:amino acid transport"/>
    <property type="evidence" value="ECO:0007669"/>
    <property type="project" value="UniProtKB-UniRule"/>
</dbReference>
<feature type="domain" description="CBS" evidence="10">
    <location>
        <begin position="279"/>
        <end position="336"/>
    </location>
</feature>
<keyword evidence="12" id="KW-1185">Reference proteome</keyword>
<dbReference type="Pfam" id="PF00571">
    <property type="entry name" value="CBS"/>
    <property type="match status" value="1"/>
</dbReference>
<dbReference type="GO" id="GO:0005886">
    <property type="term" value="C:plasma membrane"/>
    <property type="evidence" value="ECO:0007669"/>
    <property type="project" value="UniProtKB-SubCell"/>
</dbReference>
<evidence type="ECO:0000256" key="5">
    <source>
        <dbReference type="ARBA" id="ARBA00022970"/>
    </source>
</evidence>
<evidence type="ECO:0000313" key="11">
    <source>
        <dbReference type="EMBL" id="SDM80364.1"/>
    </source>
</evidence>
<comment type="subunit">
    <text evidence="8">The complex is probably composed of two ATP-binding proteins, two transmembrane proteins and a solute-binding protein.</text>
</comment>
<evidence type="ECO:0000313" key="12">
    <source>
        <dbReference type="Proteomes" id="UP000214880"/>
    </source>
</evidence>
<evidence type="ECO:0000256" key="8">
    <source>
        <dbReference type="RuleBase" id="RU369116"/>
    </source>
</evidence>
<accession>A0A1G9W727</accession>